<name>A0A835NUP3_9PASS</name>
<evidence type="ECO:0000313" key="3">
    <source>
        <dbReference type="EMBL" id="KAI1235982.1"/>
    </source>
</evidence>
<organism evidence="2">
    <name type="scientific">Lamprotornis superbus</name>
    <dbReference type="NCBI Taxonomy" id="245042"/>
    <lineage>
        <taxon>Eukaryota</taxon>
        <taxon>Metazoa</taxon>
        <taxon>Chordata</taxon>
        <taxon>Craniata</taxon>
        <taxon>Vertebrata</taxon>
        <taxon>Euteleostomi</taxon>
        <taxon>Archelosauria</taxon>
        <taxon>Archosauria</taxon>
        <taxon>Dinosauria</taxon>
        <taxon>Saurischia</taxon>
        <taxon>Theropoda</taxon>
        <taxon>Coelurosauria</taxon>
        <taxon>Aves</taxon>
        <taxon>Neognathae</taxon>
        <taxon>Neoaves</taxon>
        <taxon>Telluraves</taxon>
        <taxon>Australaves</taxon>
        <taxon>Passeriformes</taxon>
        <taxon>Sturnidae</taxon>
        <taxon>Lamprotornis</taxon>
    </lineage>
</organism>
<sequence>MKGKKQMWVTQSRLKNASDSQAGKEPEEYSLNSTANNTYKPDKKDQITTLTARESLCRAAQPRDSLPGREDCKDGKTPLGFTSAGYCGHNEVKLQNVIFRTGVAVDLELDLPSELEAQRHLQESPMAPEAAWASLQWLPEVIIQEQLALEVLRPRADEKGAEVGWRHDLLDGTPPPHSTASLALCPASLRFRLPNIPMSRQRCKLRLERSALSDANFPAWFPSQEHGEDVLGKLLAPLPTPALPLVPHEAMMQARLSGTNEALLVSRKSLSTSCLCNLIAEDDDQNLQQCSRGASQDLGKAVVGSGPELKDSRVPSLNKHHYQQQITAIDNSLANKMKDNAADIWMPESLDREVIQHRKPAPMAQQAEALEIVLGNPEPVAAERTDYPGSQGAKGESPVLLPLRKVCSPPALLQGYSRRLEAESSPRVWDSSCPWREKNVLSTEIGSCLARRGCAHLEAETPELLGDKGKERKQKAEMRPFPLSPDILSPGRTAKFFKGRFSLDAEVFLLGPTGLDTCVAMRDHGADGPCATLGTGLSNRDTMLLHPKNASSQQLPGRQ</sequence>
<reference evidence="3 4" key="2">
    <citation type="journal article" date="2021" name="J. Hered.">
        <title>Feather Gene Expression Elucidates the Developmental Basis of Plumage Iridescence in African Starlings.</title>
        <authorList>
            <person name="Rubenstein D.R."/>
            <person name="Corvelo A."/>
            <person name="MacManes M.D."/>
            <person name="Maia R."/>
            <person name="Narzisi G."/>
            <person name="Rousaki A."/>
            <person name="Vandenabeele P."/>
            <person name="Shawkey M.D."/>
            <person name="Solomon J."/>
        </authorList>
    </citation>
    <scope>NUCLEOTIDE SEQUENCE [LARGE SCALE GENOMIC DNA]</scope>
    <source>
        <strain evidence="3">SS15</strain>
    </source>
</reference>
<evidence type="ECO:0000313" key="2">
    <source>
        <dbReference type="EMBL" id="KAG0121718.1"/>
    </source>
</evidence>
<dbReference type="EMBL" id="JADDUC010000045">
    <property type="protein sequence ID" value="KAG0121718.1"/>
    <property type="molecule type" value="Genomic_DNA"/>
</dbReference>
<reference evidence="2" key="1">
    <citation type="submission" date="2020-10" db="EMBL/GenBank/DDBJ databases">
        <title>Feather gene expression reveals the developmental basis of iridescence in African starlings.</title>
        <authorList>
            <person name="Rubenstein D.R."/>
        </authorList>
    </citation>
    <scope>NUCLEOTIDE SEQUENCE</scope>
    <source>
        <strain evidence="2">SS15</strain>
        <tissue evidence="2">Liver</tissue>
    </source>
</reference>
<protein>
    <submittedName>
        <fullName evidence="2">Uncharacterized protein</fullName>
    </submittedName>
</protein>
<reference evidence="3" key="3">
    <citation type="submission" date="2022-01" db="EMBL/GenBank/DDBJ databases">
        <authorList>
            <person name="Rubenstein D.R."/>
        </authorList>
    </citation>
    <scope>NUCLEOTIDE SEQUENCE</scope>
    <source>
        <strain evidence="3">SS15</strain>
        <tissue evidence="3">Liver</tissue>
    </source>
</reference>
<dbReference type="Proteomes" id="UP000618051">
    <property type="component" value="Unassembled WGS sequence"/>
</dbReference>
<proteinExistence type="predicted"/>
<evidence type="ECO:0000256" key="1">
    <source>
        <dbReference type="SAM" id="MobiDB-lite"/>
    </source>
</evidence>
<comment type="caution">
    <text evidence="2">The sequence shown here is derived from an EMBL/GenBank/DDBJ whole genome shotgun (WGS) entry which is preliminary data.</text>
</comment>
<dbReference type="AlphaFoldDB" id="A0A835NUP3"/>
<gene>
    <name evidence="3" type="ORF">IHE44_0002075</name>
    <name evidence="2" type="ORF">IHE44_010399</name>
</gene>
<feature type="compositionally biased region" description="Polar residues" evidence="1">
    <location>
        <begin position="8"/>
        <end position="21"/>
    </location>
</feature>
<dbReference type="EMBL" id="JADDUC020000011">
    <property type="protein sequence ID" value="KAI1235982.1"/>
    <property type="molecule type" value="Genomic_DNA"/>
</dbReference>
<accession>A0A835NUP3</accession>
<evidence type="ECO:0000313" key="4">
    <source>
        <dbReference type="Proteomes" id="UP000618051"/>
    </source>
</evidence>
<feature type="compositionally biased region" description="Polar residues" evidence="1">
    <location>
        <begin position="30"/>
        <end position="39"/>
    </location>
</feature>
<feature type="region of interest" description="Disordered" evidence="1">
    <location>
        <begin position="1"/>
        <end position="47"/>
    </location>
</feature>
<keyword evidence="4" id="KW-1185">Reference proteome</keyword>